<name>A0A0M6YG75_9RHOB</name>
<dbReference type="SUPFAM" id="SSF57716">
    <property type="entry name" value="Glucocorticoid receptor-like (DNA-binding domain)"/>
    <property type="match status" value="1"/>
</dbReference>
<evidence type="ECO:0000256" key="8">
    <source>
        <dbReference type="ARBA" id="ARBA00023268"/>
    </source>
</evidence>
<evidence type="ECO:0000256" key="5">
    <source>
        <dbReference type="ARBA" id="ARBA00023125"/>
    </source>
</evidence>
<gene>
    <name evidence="11" type="primary">mutM_1</name>
    <name evidence="11" type="ORF">JDO7802_00784</name>
</gene>
<dbReference type="Pfam" id="PF01149">
    <property type="entry name" value="Fapy_DNA_glyco"/>
    <property type="match status" value="1"/>
</dbReference>
<dbReference type="PROSITE" id="PS51068">
    <property type="entry name" value="FPG_CAT"/>
    <property type="match status" value="1"/>
</dbReference>
<protein>
    <submittedName>
        <fullName evidence="11">Formamidopyrimidine-DNA glycosylase</fullName>
        <ecNumber evidence="11">3.2.2.23</ecNumber>
    </submittedName>
</protein>
<keyword evidence="5" id="KW-0238">DNA-binding</keyword>
<dbReference type="STRING" id="420998.JDO7802_00784"/>
<keyword evidence="7" id="KW-0456">Lyase</keyword>
<dbReference type="GO" id="GO:0008270">
    <property type="term" value="F:zinc ion binding"/>
    <property type="evidence" value="ECO:0007669"/>
    <property type="project" value="InterPro"/>
</dbReference>
<comment type="similarity">
    <text evidence="2">Belongs to the FPG family.</text>
</comment>
<dbReference type="PANTHER" id="PTHR22993:SF9">
    <property type="entry name" value="FORMAMIDOPYRIMIDINE-DNA GLYCOSYLASE"/>
    <property type="match status" value="1"/>
</dbReference>
<dbReference type="RefSeq" id="WP_055082727.1">
    <property type="nucleotide sequence ID" value="NZ_CXSU01000005.1"/>
</dbReference>
<dbReference type="EC" id="3.2.2.23" evidence="11"/>
<evidence type="ECO:0000313" key="12">
    <source>
        <dbReference type="Proteomes" id="UP000049222"/>
    </source>
</evidence>
<evidence type="ECO:0000256" key="9">
    <source>
        <dbReference type="ARBA" id="ARBA00023295"/>
    </source>
</evidence>
<evidence type="ECO:0000313" key="11">
    <source>
        <dbReference type="EMBL" id="CTQ48779.1"/>
    </source>
</evidence>
<dbReference type="AlphaFoldDB" id="A0A0M6YG75"/>
<dbReference type="GO" id="GO:0003684">
    <property type="term" value="F:damaged DNA binding"/>
    <property type="evidence" value="ECO:0007669"/>
    <property type="project" value="InterPro"/>
</dbReference>
<reference evidence="11 12" key="1">
    <citation type="submission" date="2015-07" db="EMBL/GenBank/DDBJ databases">
        <authorList>
            <person name="Noorani M."/>
        </authorList>
    </citation>
    <scope>NUCLEOTIDE SEQUENCE [LARGE SCALE GENOMIC DNA]</scope>
    <source>
        <strain evidence="11 12">CECT 7802</strain>
    </source>
</reference>
<dbReference type="GO" id="GO:0008534">
    <property type="term" value="F:oxidized purine nucleobase lesion DNA N-glycosylase activity"/>
    <property type="evidence" value="ECO:0007669"/>
    <property type="project" value="UniProtKB-EC"/>
</dbReference>
<keyword evidence="3" id="KW-0227">DNA damage</keyword>
<evidence type="ECO:0000256" key="3">
    <source>
        <dbReference type="ARBA" id="ARBA00022763"/>
    </source>
</evidence>
<evidence type="ECO:0000256" key="7">
    <source>
        <dbReference type="ARBA" id="ARBA00023239"/>
    </source>
</evidence>
<keyword evidence="12" id="KW-1185">Reference proteome</keyword>
<dbReference type="Gene3D" id="1.10.8.50">
    <property type="match status" value="1"/>
</dbReference>
<comment type="catalytic activity">
    <reaction evidence="1">
        <text>Hydrolysis of DNA containing ring-opened 7-methylguanine residues, releasing 2,6-diamino-4-hydroxy-5-(N-methyl)formamidopyrimidine.</text>
        <dbReference type="EC" id="3.2.2.23"/>
    </reaction>
</comment>
<dbReference type="GO" id="GO:0006284">
    <property type="term" value="P:base-excision repair"/>
    <property type="evidence" value="ECO:0007669"/>
    <property type="project" value="InterPro"/>
</dbReference>
<organism evidence="11 12">
    <name type="scientific">Jannaschia donghaensis</name>
    <dbReference type="NCBI Taxonomy" id="420998"/>
    <lineage>
        <taxon>Bacteria</taxon>
        <taxon>Pseudomonadati</taxon>
        <taxon>Pseudomonadota</taxon>
        <taxon>Alphaproteobacteria</taxon>
        <taxon>Rhodobacterales</taxon>
        <taxon>Roseobacteraceae</taxon>
        <taxon>Jannaschia</taxon>
    </lineage>
</organism>
<proteinExistence type="inferred from homology"/>
<dbReference type="GO" id="GO:0016829">
    <property type="term" value="F:lyase activity"/>
    <property type="evidence" value="ECO:0007669"/>
    <property type="project" value="UniProtKB-KW"/>
</dbReference>
<dbReference type="InterPro" id="IPR012319">
    <property type="entry name" value="FPG_cat"/>
</dbReference>
<keyword evidence="6" id="KW-0234">DNA repair</keyword>
<dbReference type="GO" id="GO:0003906">
    <property type="term" value="F:DNA-(apurinic or apyrimidinic site) endonuclease activity"/>
    <property type="evidence" value="ECO:0007669"/>
    <property type="project" value="InterPro"/>
</dbReference>
<dbReference type="Proteomes" id="UP000049222">
    <property type="component" value="Unassembled WGS sequence"/>
</dbReference>
<keyword evidence="9 11" id="KW-0326">Glycosidase</keyword>
<sequence>MPELPEVEALRRRIEGGALHRTIEAVELGNDTAHVDLPDPDARASLTGGQFTKTRRHGKYLFAGAASGPWMALHMGMAGSVRLYDADDAAPDYARLIVRFEGDRRMAFRDPRKFGWVKVVDDPDTEIAAHDLGPDALDIDEATFVDRIGSSRGAVKSALMAQEKLAGIGNLWADETLYQTGVHPTAKGTDLSERTLSDLYTASRRTLTSVCDVDADYGELPDAWLIHRRETDRACSRCDGQIQTAKVGGRTSYFCAGHQPPP</sequence>
<feature type="domain" description="Formamidopyrimidine-DNA glycosylase catalytic" evidence="10">
    <location>
        <begin position="2"/>
        <end position="115"/>
    </location>
</feature>
<dbReference type="SUPFAM" id="SSF46946">
    <property type="entry name" value="S13-like H2TH domain"/>
    <property type="match status" value="1"/>
</dbReference>
<evidence type="ECO:0000256" key="4">
    <source>
        <dbReference type="ARBA" id="ARBA00022801"/>
    </source>
</evidence>
<dbReference type="OrthoDB" id="5657047at2"/>
<dbReference type="Pfam" id="PF06831">
    <property type="entry name" value="H2TH"/>
    <property type="match status" value="1"/>
</dbReference>
<dbReference type="Gene3D" id="3.20.190.10">
    <property type="entry name" value="MutM-like, N-terminal"/>
    <property type="match status" value="1"/>
</dbReference>
<evidence type="ECO:0000259" key="10">
    <source>
        <dbReference type="PROSITE" id="PS51068"/>
    </source>
</evidence>
<dbReference type="InterPro" id="IPR035937">
    <property type="entry name" value="FPG_N"/>
</dbReference>
<keyword evidence="8" id="KW-0511">Multifunctional enzyme</keyword>
<evidence type="ECO:0000256" key="1">
    <source>
        <dbReference type="ARBA" id="ARBA00001668"/>
    </source>
</evidence>
<keyword evidence="4 11" id="KW-0378">Hydrolase</keyword>
<dbReference type="InterPro" id="IPR010979">
    <property type="entry name" value="Ribosomal_uS13-like_H2TH"/>
</dbReference>
<evidence type="ECO:0000256" key="6">
    <source>
        <dbReference type="ARBA" id="ARBA00023204"/>
    </source>
</evidence>
<dbReference type="SUPFAM" id="SSF81624">
    <property type="entry name" value="N-terminal domain of MutM-like DNA repair proteins"/>
    <property type="match status" value="1"/>
</dbReference>
<dbReference type="InterPro" id="IPR015886">
    <property type="entry name" value="H2TH_FPG"/>
</dbReference>
<dbReference type="PANTHER" id="PTHR22993">
    <property type="entry name" value="FORMAMIDOPYRIMIDINE-DNA GLYCOSYLASE"/>
    <property type="match status" value="1"/>
</dbReference>
<dbReference type="SMART" id="SM00898">
    <property type="entry name" value="Fapy_DNA_glyco"/>
    <property type="match status" value="1"/>
</dbReference>
<dbReference type="SMART" id="SM01232">
    <property type="entry name" value="H2TH"/>
    <property type="match status" value="1"/>
</dbReference>
<accession>A0A0M6YG75</accession>
<evidence type="ECO:0000256" key="2">
    <source>
        <dbReference type="ARBA" id="ARBA00009409"/>
    </source>
</evidence>
<dbReference type="EMBL" id="CXSU01000005">
    <property type="protein sequence ID" value="CTQ48779.1"/>
    <property type="molecule type" value="Genomic_DNA"/>
</dbReference>